<accession>A9UU04</accession>
<dbReference type="GO" id="GO:0005524">
    <property type="term" value="F:ATP binding"/>
    <property type="evidence" value="ECO:0007669"/>
    <property type="project" value="UniProtKB-UniRule"/>
</dbReference>
<keyword evidence="2" id="KW-0597">Phosphoprotein</keyword>
<dbReference type="InterPro" id="IPR036784">
    <property type="entry name" value="AK/P_DHK_N_sf"/>
</dbReference>
<reference evidence="10 11" key="1">
    <citation type="journal article" date="2008" name="Nature">
        <title>The genome of the choanoflagellate Monosiga brevicollis and the origin of metazoans.</title>
        <authorList>
            <consortium name="JGI Sequencing"/>
            <person name="King N."/>
            <person name="Westbrook M.J."/>
            <person name="Young S.L."/>
            <person name="Kuo A."/>
            <person name="Abedin M."/>
            <person name="Chapman J."/>
            <person name="Fairclough S."/>
            <person name="Hellsten U."/>
            <person name="Isogai Y."/>
            <person name="Letunic I."/>
            <person name="Marr M."/>
            <person name="Pincus D."/>
            <person name="Putnam N."/>
            <person name="Rokas A."/>
            <person name="Wright K.J."/>
            <person name="Zuzow R."/>
            <person name="Dirks W."/>
            <person name="Good M."/>
            <person name="Goodstein D."/>
            <person name="Lemons D."/>
            <person name="Li W."/>
            <person name="Lyons J.B."/>
            <person name="Morris A."/>
            <person name="Nichols S."/>
            <person name="Richter D.J."/>
            <person name="Salamov A."/>
            <person name="Bork P."/>
            <person name="Lim W.A."/>
            <person name="Manning G."/>
            <person name="Miller W.T."/>
            <person name="McGinnis W."/>
            <person name="Shapiro H."/>
            <person name="Tjian R."/>
            <person name="Grigoriev I.V."/>
            <person name="Rokhsar D."/>
        </authorList>
    </citation>
    <scope>NUCLEOTIDE SEQUENCE [LARGE SCALE GENOMIC DNA]</scope>
    <source>
        <strain evidence="11">MX1 / ATCC 50154</strain>
    </source>
</reference>
<dbReference type="Pfam" id="PF02518">
    <property type="entry name" value="HATPase_c"/>
    <property type="match status" value="1"/>
</dbReference>
<dbReference type="PROSITE" id="PS50109">
    <property type="entry name" value="HIS_KIN"/>
    <property type="match status" value="1"/>
</dbReference>
<dbReference type="InterPro" id="IPR003594">
    <property type="entry name" value="HATPase_dom"/>
</dbReference>
<dbReference type="SUPFAM" id="SSF69012">
    <property type="entry name" value="alpha-ketoacid dehydrogenase kinase, N-terminal domain"/>
    <property type="match status" value="1"/>
</dbReference>
<dbReference type="KEGG" id="mbr:MONBRDRAFT_15226"/>
<dbReference type="OMA" id="ICEAQEH"/>
<dbReference type="EMBL" id="CH991545">
    <property type="protein sequence ID" value="EDQ91336.1"/>
    <property type="molecule type" value="Genomic_DNA"/>
</dbReference>
<name>A9UU04_MONBE</name>
<dbReference type="FunCoup" id="A9UU04">
    <property type="interactions" value="348"/>
</dbReference>
<dbReference type="GO" id="GO:0010906">
    <property type="term" value="P:regulation of glucose metabolic process"/>
    <property type="evidence" value="ECO:0000318"/>
    <property type="project" value="GO_Central"/>
</dbReference>
<dbReference type="Proteomes" id="UP000001357">
    <property type="component" value="Unassembled WGS sequence"/>
</dbReference>
<dbReference type="PANTHER" id="PTHR11947:SF20">
    <property type="entry name" value="[3-METHYL-2-OXOBUTANOATE DEHYDROGENASE [LIPOAMIDE]] KINASE, MITOCHONDRIAL"/>
    <property type="match status" value="1"/>
</dbReference>
<evidence type="ECO:0000256" key="7">
    <source>
        <dbReference type="ARBA" id="ARBA00023128"/>
    </source>
</evidence>
<keyword evidence="3 8" id="KW-0808">Transferase</keyword>
<dbReference type="InterPro" id="IPR018955">
    <property type="entry name" value="BCDHK/PDK_N"/>
</dbReference>
<feature type="domain" description="Histidine kinase" evidence="9">
    <location>
        <begin position="181"/>
        <end position="311"/>
    </location>
</feature>
<keyword evidence="6 8" id="KW-0067">ATP-binding</keyword>
<evidence type="ECO:0000256" key="6">
    <source>
        <dbReference type="ARBA" id="ARBA00022840"/>
    </source>
</evidence>
<evidence type="ECO:0000256" key="5">
    <source>
        <dbReference type="ARBA" id="ARBA00022777"/>
    </source>
</evidence>
<dbReference type="Gene3D" id="3.30.565.10">
    <property type="entry name" value="Histidine kinase-like ATPase, C-terminal domain"/>
    <property type="match status" value="1"/>
</dbReference>
<dbReference type="Gene3D" id="1.20.140.20">
    <property type="entry name" value="Alpha-ketoacid/pyruvate dehydrogenase kinase, N-terminal domain"/>
    <property type="match status" value="1"/>
</dbReference>
<gene>
    <name evidence="10" type="ORF">MONBRDRAFT_15226</name>
</gene>
<dbReference type="GO" id="GO:0004740">
    <property type="term" value="F:pyruvate dehydrogenase (acetyl-transferring) kinase activity"/>
    <property type="evidence" value="ECO:0000318"/>
    <property type="project" value="GO_Central"/>
</dbReference>
<keyword evidence="7 8" id="KW-0496">Mitochondrion</keyword>
<dbReference type="GO" id="GO:0005739">
    <property type="term" value="C:mitochondrion"/>
    <property type="evidence" value="ECO:0000318"/>
    <property type="project" value="GO_Central"/>
</dbReference>
<evidence type="ECO:0000259" key="9">
    <source>
        <dbReference type="PROSITE" id="PS50109"/>
    </source>
</evidence>
<dbReference type="SMART" id="SM00387">
    <property type="entry name" value="HATPase_c"/>
    <property type="match status" value="1"/>
</dbReference>
<dbReference type="InterPro" id="IPR005467">
    <property type="entry name" value="His_kinase_dom"/>
</dbReference>
<dbReference type="RefSeq" id="XP_001743758.1">
    <property type="nucleotide sequence ID" value="XM_001743706.1"/>
</dbReference>
<dbReference type="EC" id="2.7.11.-" evidence="8"/>
<sequence length="341" mass="37827">SAQVLHRNLPIRLLFCIQQFLKLPFIVGCNPHFKHVHRTYLRAHENINSFGKIVNEQKEAEYVELLNGFIDDHMNVVAQLAQGVRDCKLHKKAETDVLDSFMNNIINERIGLRLLIEHQVSLHLNREHHAGVINKCMSPAKVVDKMVATASRVCLETYGSVPEVVVQGQTDITVPFVQAHLEYILLELFKNAFRASMEFGDWLDPPEVVVTISESRNHFQIRVSDRGGGFSPEVGTNMWSWSFTTVDEKEPLDYGLGATSVDASVKLAGAPSLGVGIPMSQAYANYFGGSLEIHSLENYGADAYLKLPSKAAHLVARTHDHAAQGTPFAHACFPSGLDAQS</sequence>
<keyword evidence="4 8" id="KW-0547">Nucleotide-binding</keyword>
<evidence type="ECO:0000256" key="1">
    <source>
        <dbReference type="ARBA" id="ARBA00006155"/>
    </source>
</evidence>
<dbReference type="GeneID" id="5889284"/>
<dbReference type="SUPFAM" id="SSF55874">
    <property type="entry name" value="ATPase domain of HSP90 chaperone/DNA topoisomerase II/histidine kinase"/>
    <property type="match status" value="1"/>
</dbReference>
<keyword evidence="11" id="KW-1185">Reference proteome</keyword>
<evidence type="ECO:0000256" key="2">
    <source>
        <dbReference type="ARBA" id="ARBA00022553"/>
    </source>
</evidence>
<evidence type="ECO:0000256" key="4">
    <source>
        <dbReference type="ARBA" id="ARBA00022741"/>
    </source>
</evidence>
<dbReference type="InterPro" id="IPR036890">
    <property type="entry name" value="HATPase_C_sf"/>
</dbReference>
<feature type="non-terminal residue" evidence="10">
    <location>
        <position position="1"/>
    </location>
</feature>
<evidence type="ECO:0000313" key="10">
    <source>
        <dbReference type="EMBL" id="EDQ91336.1"/>
    </source>
</evidence>
<dbReference type="PANTHER" id="PTHR11947">
    <property type="entry name" value="PYRUVATE DEHYDROGENASE KINASE"/>
    <property type="match status" value="1"/>
</dbReference>
<dbReference type="InParanoid" id="A9UU04"/>
<dbReference type="STRING" id="81824.A9UU04"/>
<evidence type="ECO:0000256" key="8">
    <source>
        <dbReference type="RuleBase" id="RU366032"/>
    </source>
</evidence>
<dbReference type="GO" id="GO:0010510">
    <property type="term" value="P:regulation of pyruvate decarboxylation to acetyl-CoA"/>
    <property type="evidence" value="ECO:0000318"/>
    <property type="project" value="GO_Central"/>
</dbReference>
<comment type="similarity">
    <text evidence="1 8">Belongs to the PDK/BCKDK protein kinase family.</text>
</comment>
<dbReference type="AlphaFoldDB" id="A9UU04"/>
<dbReference type="InterPro" id="IPR039028">
    <property type="entry name" value="BCKD/PDK"/>
</dbReference>
<evidence type="ECO:0000256" key="3">
    <source>
        <dbReference type="ARBA" id="ARBA00022679"/>
    </source>
</evidence>
<keyword evidence="5 8" id="KW-0418">Kinase</keyword>
<organism evidence="10 11">
    <name type="scientific">Monosiga brevicollis</name>
    <name type="common">Choanoflagellate</name>
    <dbReference type="NCBI Taxonomy" id="81824"/>
    <lineage>
        <taxon>Eukaryota</taxon>
        <taxon>Choanoflagellata</taxon>
        <taxon>Craspedida</taxon>
        <taxon>Salpingoecidae</taxon>
        <taxon>Monosiga</taxon>
    </lineage>
</organism>
<comment type="subcellular location">
    <subcellularLocation>
        <location evidence="8">Mitochondrion matrix</location>
    </subcellularLocation>
</comment>
<dbReference type="eggNOG" id="KOG0787">
    <property type="taxonomic scope" value="Eukaryota"/>
</dbReference>
<proteinExistence type="inferred from homology"/>
<evidence type="ECO:0000313" key="11">
    <source>
        <dbReference type="Proteomes" id="UP000001357"/>
    </source>
</evidence>
<dbReference type="Pfam" id="PF10436">
    <property type="entry name" value="BCDHK_Adom3"/>
    <property type="match status" value="1"/>
</dbReference>
<protein>
    <recommendedName>
        <fullName evidence="8">Protein-serine/threonine kinase</fullName>
        <ecNumber evidence="8">2.7.11.-</ecNumber>
    </recommendedName>
</protein>
<dbReference type="GO" id="GO:0005759">
    <property type="term" value="C:mitochondrial matrix"/>
    <property type="evidence" value="ECO:0007669"/>
    <property type="project" value="UniProtKB-SubCell"/>
</dbReference>